<dbReference type="InterPro" id="IPR011050">
    <property type="entry name" value="Pectin_lyase_fold/virulence"/>
</dbReference>
<keyword evidence="3 4" id="KW-0732">Signal</keyword>
<evidence type="ECO:0000256" key="3">
    <source>
        <dbReference type="ARBA" id="ARBA00022729"/>
    </source>
</evidence>
<feature type="chain" id="PRO_5045048481" evidence="4">
    <location>
        <begin position="24"/>
        <end position="443"/>
    </location>
</feature>
<name>A0ABS2T068_9BACI</name>
<dbReference type="SMART" id="SM00710">
    <property type="entry name" value="PbH1"/>
    <property type="match status" value="7"/>
</dbReference>
<dbReference type="RefSeq" id="WP_204468364.1">
    <property type="nucleotide sequence ID" value="NZ_JAFBCV010000016.1"/>
</dbReference>
<reference evidence="5" key="1">
    <citation type="submission" date="2021-01" db="EMBL/GenBank/DDBJ databases">
        <title>Genomic Encyclopedia of Type Strains, Phase IV (KMG-IV): sequencing the most valuable type-strain genomes for metagenomic binning, comparative biology and taxonomic classification.</title>
        <authorList>
            <person name="Goeker M."/>
        </authorList>
    </citation>
    <scope>NUCLEOTIDE SEQUENCE</scope>
    <source>
        <strain evidence="5">DSM 21943</strain>
    </source>
</reference>
<sequence>MKRRIMYISSLLTIGFMVTACHSATGETTIYVATDGDDHYEGTIDRPLRSLEAAAEKATAGSTIVVREGTYFEPLVVQHSGTKQQPVRFEAYQEEDVYLSGEQFEDTLEDQALIEINGHHDITIDGFTIGDLTTDHIDKTVIGILITGASQNVSLVHNTIENVATTAIEGNAHGIAVYGNHPITDLLIESNTLTNLSLGLSEALVVNGDVSRFTIQNNHVYETDNIGIDAIGYEGVALNKANDYARDGVIQGNRVHHNSSYNNPSYNQDYSAGGIYIDGGSSIIIRDNTVYQNDIGIEATSEHKGKFASEIEIIANEVYDNHYTGIAIGGYDSERGGTSHTRIAENVLANNDTIGLEGGQLLIQYYSYSNRFEQNQLTASPTGLFISSEYEENHNTLFSKNVYVNNNQQEPRWLWNSEEVDSLPAFQRLTRSDNGSVYLHEPI</sequence>
<evidence type="ECO:0000256" key="4">
    <source>
        <dbReference type="SAM" id="SignalP"/>
    </source>
</evidence>
<evidence type="ECO:0000313" key="5">
    <source>
        <dbReference type="EMBL" id="MBM7840656.1"/>
    </source>
</evidence>
<dbReference type="PANTHER" id="PTHR40088">
    <property type="entry name" value="PECTATE LYASE (EUROFUNG)"/>
    <property type="match status" value="1"/>
</dbReference>
<dbReference type="SUPFAM" id="SSF51126">
    <property type="entry name" value="Pectin lyase-like"/>
    <property type="match status" value="1"/>
</dbReference>
<comment type="caution">
    <text evidence="5">The sequence shown here is derived from an EMBL/GenBank/DDBJ whole genome shotgun (WGS) entry which is preliminary data.</text>
</comment>
<keyword evidence="6" id="KW-1185">Reference proteome</keyword>
<feature type="signal peptide" evidence="4">
    <location>
        <begin position="1"/>
        <end position="23"/>
    </location>
</feature>
<keyword evidence="2" id="KW-0964">Secreted</keyword>
<evidence type="ECO:0000256" key="2">
    <source>
        <dbReference type="ARBA" id="ARBA00022525"/>
    </source>
</evidence>
<comment type="subcellular location">
    <subcellularLocation>
        <location evidence="1">Secreted</location>
    </subcellularLocation>
</comment>
<protein>
    <submittedName>
        <fullName evidence="5">Parallel beta-helix repeat protein</fullName>
    </submittedName>
</protein>
<dbReference type="InterPro" id="IPR006626">
    <property type="entry name" value="PbH1"/>
</dbReference>
<evidence type="ECO:0000256" key="1">
    <source>
        <dbReference type="ARBA" id="ARBA00004613"/>
    </source>
</evidence>
<dbReference type="InterPro" id="IPR052052">
    <property type="entry name" value="Polysaccharide_Lyase_9"/>
</dbReference>
<dbReference type="EMBL" id="JAFBCV010000016">
    <property type="protein sequence ID" value="MBM7840656.1"/>
    <property type="molecule type" value="Genomic_DNA"/>
</dbReference>
<dbReference type="Proteomes" id="UP001179280">
    <property type="component" value="Unassembled WGS sequence"/>
</dbReference>
<dbReference type="PANTHER" id="PTHR40088:SF2">
    <property type="entry name" value="SECRETED SUGAR HYDROLASE"/>
    <property type="match status" value="1"/>
</dbReference>
<dbReference type="Gene3D" id="2.160.20.10">
    <property type="entry name" value="Single-stranded right-handed beta-helix, Pectin lyase-like"/>
    <property type="match status" value="1"/>
</dbReference>
<gene>
    <name evidence="5" type="ORF">JOC54_003949</name>
</gene>
<evidence type="ECO:0000313" key="6">
    <source>
        <dbReference type="Proteomes" id="UP001179280"/>
    </source>
</evidence>
<dbReference type="PROSITE" id="PS51257">
    <property type="entry name" value="PROKAR_LIPOPROTEIN"/>
    <property type="match status" value="1"/>
</dbReference>
<accession>A0ABS2T068</accession>
<proteinExistence type="predicted"/>
<dbReference type="InterPro" id="IPR012334">
    <property type="entry name" value="Pectin_lyas_fold"/>
</dbReference>
<organism evidence="5 6">
    <name type="scientific">Shouchella xiaoxiensis</name>
    <dbReference type="NCBI Taxonomy" id="766895"/>
    <lineage>
        <taxon>Bacteria</taxon>
        <taxon>Bacillati</taxon>
        <taxon>Bacillota</taxon>
        <taxon>Bacilli</taxon>
        <taxon>Bacillales</taxon>
        <taxon>Bacillaceae</taxon>
        <taxon>Shouchella</taxon>
    </lineage>
</organism>